<dbReference type="InterPro" id="IPR042100">
    <property type="entry name" value="Bug_dom1"/>
</dbReference>
<dbReference type="Gene3D" id="3.40.190.10">
    <property type="entry name" value="Periplasmic binding protein-like II"/>
    <property type="match status" value="1"/>
</dbReference>
<keyword evidence="2" id="KW-0732">Signal</keyword>
<dbReference type="PANTHER" id="PTHR42928">
    <property type="entry name" value="TRICARBOXYLATE-BINDING PROTEIN"/>
    <property type="match status" value="1"/>
</dbReference>
<feature type="signal peptide" evidence="2">
    <location>
        <begin position="1"/>
        <end position="24"/>
    </location>
</feature>
<proteinExistence type="inferred from homology"/>
<dbReference type="RefSeq" id="WP_143947133.1">
    <property type="nucleotide sequence ID" value="NZ_BAABMB010000004.1"/>
</dbReference>
<dbReference type="CDD" id="cd07012">
    <property type="entry name" value="PBP2_Bug_TTT"/>
    <property type="match status" value="1"/>
</dbReference>
<dbReference type="InterPro" id="IPR005064">
    <property type="entry name" value="BUG"/>
</dbReference>
<gene>
    <name evidence="3" type="ORF">FOZ76_05490</name>
</gene>
<name>A0A556AXD7_9BURK</name>
<dbReference type="Proteomes" id="UP000318405">
    <property type="component" value="Unassembled WGS sequence"/>
</dbReference>
<dbReference type="PANTHER" id="PTHR42928:SF5">
    <property type="entry name" value="BLR1237 PROTEIN"/>
    <property type="match status" value="1"/>
</dbReference>
<dbReference type="EMBL" id="VLTJ01000008">
    <property type="protein sequence ID" value="TSH97608.1"/>
    <property type="molecule type" value="Genomic_DNA"/>
</dbReference>
<dbReference type="AlphaFoldDB" id="A0A556AXD7"/>
<accession>A0A556AXD7</accession>
<protein>
    <submittedName>
        <fullName evidence="3">Tripartite tricarboxylate transporter substrate binding protein</fullName>
    </submittedName>
</protein>
<feature type="chain" id="PRO_5021862045" evidence="2">
    <location>
        <begin position="25"/>
        <end position="323"/>
    </location>
</feature>
<dbReference type="OrthoDB" id="8678477at2"/>
<evidence type="ECO:0000256" key="1">
    <source>
        <dbReference type="ARBA" id="ARBA00006987"/>
    </source>
</evidence>
<reference evidence="3 4" key="1">
    <citation type="submission" date="2019-07" db="EMBL/GenBank/DDBJ databases">
        <title>Qingshengfaniella alkalisoli gen. nov., sp. nov., isolated from saline soil.</title>
        <authorList>
            <person name="Xu L."/>
            <person name="Huang X.-X."/>
            <person name="Sun J.-Q."/>
        </authorList>
    </citation>
    <scope>NUCLEOTIDE SEQUENCE [LARGE SCALE GENOMIC DNA]</scope>
    <source>
        <strain evidence="3 4">DSM 27279</strain>
    </source>
</reference>
<dbReference type="PIRSF" id="PIRSF017082">
    <property type="entry name" value="YflP"/>
    <property type="match status" value="1"/>
</dbReference>
<organism evidence="3 4">
    <name type="scientific">Verticiella sediminum</name>
    <dbReference type="NCBI Taxonomy" id="1247510"/>
    <lineage>
        <taxon>Bacteria</taxon>
        <taxon>Pseudomonadati</taxon>
        <taxon>Pseudomonadota</taxon>
        <taxon>Betaproteobacteria</taxon>
        <taxon>Burkholderiales</taxon>
        <taxon>Alcaligenaceae</taxon>
        <taxon>Verticiella</taxon>
    </lineage>
</organism>
<keyword evidence="4" id="KW-1185">Reference proteome</keyword>
<comment type="caution">
    <text evidence="3">The sequence shown here is derived from an EMBL/GenBank/DDBJ whole genome shotgun (WGS) entry which is preliminary data.</text>
</comment>
<sequence length="323" mass="33936">MHHTLRAALGGALTCLALASMAHAAFPERPITLIVPYAPGGSADQLARATAQGMSERLGQPVVVENKPGANTQIAATQLTRAAPDGYTLLMASSASAVLNPLLYRSLSYDPAQIQTFAVIAEIPMVAVVNPSVPASDVPGLVAYDKANPGKLNYASVGRGNPVHLAAEMLKGRADMQAMHVPYNGSAPALTALMAGDVQFMMDVVSTSLPLIRAGKLKALAVTSAERLAPLPDTPTIAESGYPGYQATTWFGLAAPAGTPPAALDVLREAADAAMQNATFRETFNGLGLIVQQPRSRGEIRTYLDQDQARWREVIATNQIVLD</sequence>
<dbReference type="Pfam" id="PF03401">
    <property type="entry name" value="TctC"/>
    <property type="match status" value="1"/>
</dbReference>
<evidence type="ECO:0000313" key="3">
    <source>
        <dbReference type="EMBL" id="TSH97608.1"/>
    </source>
</evidence>
<evidence type="ECO:0000313" key="4">
    <source>
        <dbReference type="Proteomes" id="UP000318405"/>
    </source>
</evidence>
<comment type="similarity">
    <text evidence="1">Belongs to the UPF0065 (bug) family.</text>
</comment>
<dbReference type="SUPFAM" id="SSF53850">
    <property type="entry name" value="Periplasmic binding protein-like II"/>
    <property type="match status" value="1"/>
</dbReference>
<dbReference type="Gene3D" id="3.40.190.150">
    <property type="entry name" value="Bordetella uptake gene, domain 1"/>
    <property type="match status" value="1"/>
</dbReference>
<evidence type="ECO:0000256" key="2">
    <source>
        <dbReference type="SAM" id="SignalP"/>
    </source>
</evidence>